<organism evidence="1 2">
    <name type="scientific">Desulfovibrio desulfuricans</name>
    <dbReference type="NCBI Taxonomy" id="876"/>
    <lineage>
        <taxon>Bacteria</taxon>
        <taxon>Pseudomonadati</taxon>
        <taxon>Thermodesulfobacteriota</taxon>
        <taxon>Desulfovibrionia</taxon>
        <taxon>Desulfovibrionales</taxon>
        <taxon>Desulfovibrionaceae</taxon>
        <taxon>Desulfovibrio</taxon>
    </lineage>
</organism>
<gene>
    <name evidence="1" type="ORF">SAMN02910291_01709</name>
</gene>
<dbReference type="InterPro" id="IPR007922">
    <property type="entry name" value="DciA-like"/>
</dbReference>
<dbReference type="Proteomes" id="UP000182680">
    <property type="component" value="Unassembled WGS sequence"/>
</dbReference>
<evidence type="ECO:0008006" key="3">
    <source>
        <dbReference type="Google" id="ProtNLM"/>
    </source>
</evidence>
<dbReference type="RefSeq" id="WP_012623693.1">
    <property type="nucleotide sequence ID" value="NZ_FPIW01000029.1"/>
</dbReference>
<dbReference type="Pfam" id="PF05258">
    <property type="entry name" value="DciA"/>
    <property type="match status" value="1"/>
</dbReference>
<evidence type="ECO:0000313" key="1">
    <source>
        <dbReference type="EMBL" id="SFW53092.1"/>
    </source>
</evidence>
<comment type="caution">
    <text evidence="1">The sequence shown here is derived from an EMBL/GenBank/DDBJ whole genome shotgun (WGS) entry which is preliminary data.</text>
</comment>
<proteinExistence type="predicted"/>
<dbReference type="EMBL" id="FPIW01000029">
    <property type="protein sequence ID" value="SFW53092.1"/>
    <property type="molecule type" value="Genomic_DNA"/>
</dbReference>
<sequence>MYPRVFRKKDKNAEPIAAGEVLASVLAGLGVEPGQAQARHRLAHLWENWSMVMGPDLGMLARPLGHHRDLLLIGAEDAMLAQELHLMSGELLERANAFMEEPFFGGVKVSLLMGKAGLDVTARKPLPEEEQGWRAPRRHMPEPVHANGAFLGRMDPASPVARAYARFAEKAGHSGV</sequence>
<accession>A0AA94L2G1</accession>
<evidence type="ECO:0000313" key="2">
    <source>
        <dbReference type="Proteomes" id="UP000182680"/>
    </source>
</evidence>
<name>A0AA94L2G1_DESDE</name>
<dbReference type="AlphaFoldDB" id="A0AA94L2G1"/>
<reference evidence="2" key="1">
    <citation type="submission" date="2016-11" db="EMBL/GenBank/DDBJ databases">
        <authorList>
            <person name="Jaros S."/>
            <person name="Januszkiewicz K."/>
            <person name="Wedrychowicz H."/>
        </authorList>
    </citation>
    <scope>NUCLEOTIDE SEQUENCE [LARGE SCALE GENOMIC DNA]</scope>
    <source>
        <strain evidence="2">DSM 7057</strain>
    </source>
</reference>
<protein>
    <recommendedName>
        <fullName evidence="3">DUF721 domain-containing protein</fullName>
    </recommendedName>
</protein>